<protein>
    <submittedName>
        <fullName evidence="1">Uncharacterized protein</fullName>
    </submittedName>
</protein>
<comment type="caution">
    <text evidence="1">The sequence shown here is derived from an EMBL/GenBank/DDBJ whole genome shotgun (WGS) entry which is preliminary data.</text>
</comment>
<evidence type="ECO:0000313" key="1">
    <source>
        <dbReference type="EMBL" id="KAJ8038369.1"/>
    </source>
</evidence>
<organism evidence="1 2">
    <name type="scientific">Holothuria leucospilota</name>
    <name type="common">Black long sea cucumber</name>
    <name type="synonym">Mertensiothuria leucospilota</name>
    <dbReference type="NCBI Taxonomy" id="206669"/>
    <lineage>
        <taxon>Eukaryota</taxon>
        <taxon>Metazoa</taxon>
        <taxon>Echinodermata</taxon>
        <taxon>Eleutherozoa</taxon>
        <taxon>Echinozoa</taxon>
        <taxon>Holothuroidea</taxon>
        <taxon>Aspidochirotacea</taxon>
        <taxon>Aspidochirotida</taxon>
        <taxon>Holothuriidae</taxon>
        <taxon>Holothuria</taxon>
    </lineage>
</organism>
<keyword evidence="2" id="KW-1185">Reference proteome</keyword>
<gene>
    <name evidence="1" type="ORF">HOLleu_15771</name>
</gene>
<dbReference type="EMBL" id="JAIZAY010000007">
    <property type="protein sequence ID" value="KAJ8038369.1"/>
    <property type="molecule type" value="Genomic_DNA"/>
</dbReference>
<name>A0A9Q1H9V9_HOLLE</name>
<dbReference type="Proteomes" id="UP001152320">
    <property type="component" value="Chromosome 7"/>
</dbReference>
<sequence>MTFYFGARLSSNYGGTVNASFQLIIHTIGSDYSEQMVRTGKVRTALEGCKIPLPKDGEVANSVTKEGTLPN</sequence>
<dbReference type="AlphaFoldDB" id="A0A9Q1H9V9"/>
<evidence type="ECO:0000313" key="2">
    <source>
        <dbReference type="Proteomes" id="UP001152320"/>
    </source>
</evidence>
<reference evidence="1" key="1">
    <citation type="submission" date="2021-10" db="EMBL/GenBank/DDBJ databases">
        <title>Tropical sea cucumber genome reveals ecological adaptation and Cuvierian tubules defense mechanism.</title>
        <authorList>
            <person name="Chen T."/>
        </authorList>
    </citation>
    <scope>NUCLEOTIDE SEQUENCE</scope>
    <source>
        <strain evidence="1">Nanhai2018</strain>
        <tissue evidence="1">Muscle</tissue>
    </source>
</reference>
<accession>A0A9Q1H9V9</accession>
<proteinExistence type="predicted"/>